<dbReference type="Gene3D" id="3.40.50.300">
    <property type="entry name" value="P-loop containing nucleotide triphosphate hydrolases"/>
    <property type="match status" value="2"/>
</dbReference>
<dbReference type="GO" id="GO:0005737">
    <property type="term" value="C:cytoplasm"/>
    <property type="evidence" value="ECO:0007669"/>
    <property type="project" value="TreeGrafter"/>
</dbReference>
<keyword evidence="2 4" id="KW-0342">GTP-binding</keyword>
<protein>
    <submittedName>
        <fullName evidence="7">Guanine nucleotide binding protein alpha subunit</fullName>
    </submittedName>
</protein>
<sequence length="501" mass="55744">MIRTQTRSSVYSADDPLALALQPPESESERERQARLKAEEDAKANSDRIDDQLRLERESLKKRRNEVKLLLLGQAESGKSTLQKQFQLLYAPGTLDQERASWRTVVYFNIIRTINRILDAVDIAEPATSTSGAGSAGASSSSGNSDAGFSTPSTSFSAAAGPVAPSTPPPRDSTPPTTAQARHTKAELARLRLRLSPLCSAEKVLADRLSGGVQVGAGAQKRGGGVYVRAGWQAQAGKKLRSGDEDEEDELTKIARVLANCREDVKELWQHPSVKGLVASRKMRLEESSEFFLNNISRIATSSPPYTPSTDDILYARLQTMGITQHTFHVSMHGKALAWHLFDVGGARGQRHTWVPYFDDANAIIFIAPVSAFDQYLEEDPRVNRINDSLQLWTQICSNELLKKVHLVLFLNKTDVLKQKLTAGVLVRKYITSYGERPNAYEPVVDYFRTHFLQVHRRTNEERRVLYTHLTSVVETKATHAIITNVQDSIFRGYLKEASLV</sequence>
<name>A0A4Y7PZ89_9AGAM</name>
<dbReference type="PANTHER" id="PTHR10218:SF360">
    <property type="entry name" value="GUANINE NUCLEOTIDE-BINDING PROTEIN SUBUNIT ALPHA HOMOLOG"/>
    <property type="match status" value="1"/>
</dbReference>
<dbReference type="GO" id="GO:0007188">
    <property type="term" value="P:adenylate cyclase-modulating G protein-coupled receptor signaling pathway"/>
    <property type="evidence" value="ECO:0007669"/>
    <property type="project" value="TreeGrafter"/>
</dbReference>
<feature type="compositionally biased region" description="Basic and acidic residues" evidence="6">
    <location>
        <begin position="27"/>
        <end position="50"/>
    </location>
</feature>
<keyword evidence="3" id="KW-0807">Transducer</keyword>
<dbReference type="PROSITE" id="PS51882">
    <property type="entry name" value="G_ALPHA"/>
    <property type="match status" value="1"/>
</dbReference>
<dbReference type="InterPro" id="IPR001019">
    <property type="entry name" value="Gprotein_alpha_su"/>
</dbReference>
<evidence type="ECO:0000256" key="3">
    <source>
        <dbReference type="ARBA" id="ARBA00023224"/>
    </source>
</evidence>
<dbReference type="VEuPathDB" id="FungiDB:BD410DRAFT_822007"/>
<keyword evidence="8" id="KW-1185">Reference proteome</keyword>
<keyword evidence="5" id="KW-0460">Magnesium</keyword>
<reference evidence="7 8" key="1">
    <citation type="submission" date="2018-06" db="EMBL/GenBank/DDBJ databases">
        <title>A transcriptomic atlas of mushroom development highlights an independent origin of complex multicellularity.</title>
        <authorList>
            <consortium name="DOE Joint Genome Institute"/>
            <person name="Krizsan K."/>
            <person name="Almasi E."/>
            <person name="Merenyi Z."/>
            <person name="Sahu N."/>
            <person name="Viragh M."/>
            <person name="Koszo T."/>
            <person name="Mondo S."/>
            <person name="Kiss B."/>
            <person name="Balint B."/>
            <person name="Kues U."/>
            <person name="Barry K."/>
            <person name="Hegedus J.C."/>
            <person name="Henrissat B."/>
            <person name="Johnson J."/>
            <person name="Lipzen A."/>
            <person name="Ohm R."/>
            <person name="Nagy I."/>
            <person name="Pangilinan J."/>
            <person name="Yan J."/>
            <person name="Xiong Y."/>
            <person name="Grigoriev I.V."/>
            <person name="Hibbett D.S."/>
            <person name="Nagy L.G."/>
        </authorList>
    </citation>
    <scope>NUCLEOTIDE SEQUENCE [LARGE SCALE GENOMIC DNA]</scope>
    <source>
        <strain evidence="7 8">SZMC22713</strain>
    </source>
</reference>
<keyword evidence="5" id="KW-0479">Metal-binding</keyword>
<dbReference type="Pfam" id="PF00503">
    <property type="entry name" value="G-alpha"/>
    <property type="match status" value="1"/>
</dbReference>
<dbReference type="PRINTS" id="PR00318">
    <property type="entry name" value="GPROTEINA"/>
</dbReference>
<dbReference type="EMBL" id="ML170192">
    <property type="protein sequence ID" value="TDL19939.1"/>
    <property type="molecule type" value="Genomic_DNA"/>
</dbReference>
<feature type="compositionally biased region" description="Low complexity" evidence="6">
    <location>
        <begin position="127"/>
        <end position="162"/>
    </location>
</feature>
<evidence type="ECO:0000256" key="5">
    <source>
        <dbReference type="PIRSR" id="PIRSR601019-2"/>
    </source>
</evidence>
<dbReference type="SMART" id="SM00275">
    <property type="entry name" value="G_alpha"/>
    <property type="match status" value="1"/>
</dbReference>
<dbReference type="OrthoDB" id="5817230at2759"/>
<feature type="region of interest" description="Disordered" evidence="6">
    <location>
        <begin position="127"/>
        <end position="184"/>
    </location>
</feature>
<gene>
    <name evidence="7" type="ORF">BD410DRAFT_822007</name>
</gene>
<evidence type="ECO:0000313" key="8">
    <source>
        <dbReference type="Proteomes" id="UP000294933"/>
    </source>
</evidence>
<accession>A0A4Y7PZ89</accession>
<feature type="binding site" evidence="4">
    <location>
        <begin position="412"/>
        <end position="415"/>
    </location>
    <ligand>
        <name>GTP</name>
        <dbReference type="ChEBI" id="CHEBI:37565"/>
    </ligand>
</feature>
<dbReference type="Proteomes" id="UP000294933">
    <property type="component" value="Unassembled WGS sequence"/>
</dbReference>
<dbReference type="GO" id="GO:0005834">
    <property type="term" value="C:heterotrimeric G-protein complex"/>
    <property type="evidence" value="ECO:0007669"/>
    <property type="project" value="TreeGrafter"/>
</dbReference>
<keyword evidence="1 4" id="KW-0547">Nucleotide-binding</keyword>
<evidence type="ECO:0000256" key="6">
    <source>
        <dbReference type="SAM" id="MobiDB-lite"/>
    </source>
</evidence>
<dbReference type="FunFam" id="3.40.50.300:FF:000720">
    <property type="entry name" value="Guanine nucleotide-binding protein G(k) subunit alpha"/>
    <property type="match status" value="1"/>
</dbReference>
<dbReference type="STRING" id="50990.A0A4Y7PZ89"/>
<dbReference type="GO" id="GO:0031683">
    <property type="term" value="F:G-protein beta/gamma-subunit complex binding"/>
    <property type="evidence" value="ECO:0007669"/>
    <property type="project" value="InterPro"/>
</dbReference>
<dbReference type="GO" id="GO:0005525">
    <property type="term" value="F:GTP binding"/>
    <property type="evidence" value="ECO:0007669"/>
    <property type="project" value="UniProtKB-KW"/>
</dbReference>
<dbReference type="GO" id="GO:0046872">
    <property type="term" value="F:metal ion binding"/>
    <property type="evidence" value="ECO:0007669"/>
    <property type="project" value="UniProtKB-KW"/>
</dbReference>
<feature type="binding site" evidence="5">
    <location>
        <position position="320"/>
    </location>
    <ligand>
        <name>Mg(2+)</name>
        <dbReference type="ChEBI" id="CHEBI:18420"/>
    </ligand>
</feature>
<dbReference type="InterPro" id="IPR027417">
    <property type="entry name" value="P-loop_NTPase"/>
</dbReference>
<feature type="region of interest" description="Disordered" evidence="6">
    <location>
        <begin position="1"/>
        <end position="50"/>
    </location>
</feature>
<evidence type="ECO:0000256" key="1">
    <source>
        <dbReference type="ARBA" id="ARBA00022741"/>
    </source>
</evidence>
<dbReference type="PANTHER" id="PTHR10218">
    <property type="entry name" value="GTP-BINDING PROTEIN ALPHA SUBUNIT"/>
    <property type="match status" value="1"/>
</dbReference>
<proteinExistence type="predicted"/>
<evidence type="ECO:0000313" key="7">
    <source>
        <dbReference type="EMBL" id="TDL19939.1"/>
    </source>
</evidence>
<dbReference type="InterPro" id="IPR011025">
    <property type="entry name" value="GproteinA_insert"/>
</dbReference>
<feature type="binding site" evidence="4">
    <location>
        <begin position="314"/>
        <end position="320"/>
    </location>
    <ligand>
        <name>GTP</name>
        <dbReference type="ChEBI" id="CHEBI:37565"/>
    </ligand>
</feature>
<feature type="compositionally biased region" description="Polar residues" evidence="6">
    <location>
        <begin position="1"/>
        <end position="11"/>
    </location>
</feature>
<evidence type="ECO:0000256" key="4">
    <source>
        <dbReference type="PIRSR" id="PIRSR601019-1"/>
    </source>
</evidence>
<organism evidence="7 8">
    <name type="scientific">Rickenella mellea</name>
    <dbReference type="NCBI Taxonomy" id="50990"/>
    <lineage>
        <taxon>Eukaryota</taxon>
        <taxon>Fungi</taxon>
        <taxon>Dikarya</taxon>
        <taxon>Basidiomycota</taxon>
        <taxon>Agaricomycotina</taxon>
        <taxon>Agaricomycetes</taxon>
        <taxon>Hymenochaetales</taxon>
        <taxon>Rickenellaceae</taxon>
        <taxon>Rickenella</taxon>
    </lineage>
</organism>
<dbReference type="GO" id="GO:0001664">
    <property type="term" value="F:G protein-coupled receptor binding"/>
    <property type="evidence" value="ECO:0007669"/>
    <property type="project" value="TreeGrafter"/>
</dbReference>
<dbReference type="AlphaFoldDB" id="A0A4Y7PZ89"/>
<evidence type="ECO:0000256" key="2">
    <source>
        <dbReference type="ARBA" id="ARBA00023134"/>
    </source>
</evidence>
<dbReference type="SUPFAM" id="SSF52540">
    <property type="entry name" value="P-loop containing nucleoside triphosphate hydrolases"/>
    <property type="match status" value="1"/>
</dbReference>
<dbReference type="GO" id="GO:0003924">
    <property type="term" value="F:GTPase activity"/>
    <property type="evidence" value="ECO:0007669"/>
    <property type="project" value="InterPro"/>
</dbReference>
<dbReference type="SUPFAM" id="SSF47895">
    <property type="entry name" value="Transducin (alpha subunit), insertion domain"/>
    <property type="match status" value="1"/>
</dbReference>